<dbReference type="RefSeq" id="WP_274153784.1">
    <property type="nucleotide sequence ID" value="NZ_CP117812.1"/>
</dbReference>
<gene>
    <name evidence="1" type="ORF">PQO03_13840</name>
</gene>
<reference evidence="1 2" key="1">
    <citation type="submission" date="2023-02" db="EMBL/GenBank/DDBJ databases">
        <title>Genome sequence of Lentisphaera profundi SAORIC-696.</title>
        <authorList>
            <person name="Kim e."/>
            <person name="Cho J.-C."/>
            <person name="Choi A."/>
            <person name="Kang I."/>
        </authorList>
    </citation>
    <scope>NUCLEOTIDE SEQUENCE [LARGE SCALE GENOMIC DNA]</scope>
    <source>
        <strain evidence="1 2">SAORIC-696</strain>
    </source>
</reference>
<accession>A0ABY7VXD1</accession>
<name>A0ABY7VXD1_9BACT</name>
<keyword evidence="2" id="KW-1185">Reference proteome</keyword>
<evidence type="ECO:0000313" key="2">
    <source>
        <dbReference type="Proteomes" id="UP001214250"/>
    </source>
</evidence>
<dbReference type="Proteomes" id="UP001214250">
    <property type="component" value="Chromosome 2"/>
</dbReference>
<protein>
    <recommendedName>
        <fullName evidence="3">Endonuclease/exonuclease/phosphatase domain-containing protein</fullName>
    </recommendedName>
</protein>
<evidence type="ECO:0000313" key="1">
    <source>
        <dbReference type="EMBL" id="WDE98916.1"/>
    </source>
</evidence>
<dbReference type="EMBL" id="CP117812">
    <property type="protein sequence ID" value="WDE98916.1"/>
    <property type="molecule type" value="Genomic_DNA"/>
</dbReference>
<organism evidence="1 2">
    <name type="scientific">Lentisphaera profundi</name>
    <dbReference type="NCBI Taxonomy" id="1658616"/>
    <lineage>
        <taxon>Bacteria</taxon>
        <taxon>Pseudomonadati</taxon>
        <taxon>Lentisphaerota</taxon>
        <taxon>Lentisphaeria</taxon>
        <taxon>Lentisphaerales</taxon>
        <taxon>Lentisphaeraceae</taxon>
        <taxon>Lentisphaera</taxon>
    </lineage>
</organism>
<sequence>MTDAKIIGENSENADIVVAPYPSDHRAVVATFTLEKASDSKKPDAENENK</sequence>
<evidence type="ECO:0008006" key="3">
    <source>
        <dbReference type="Google" id="ProtNLM"/>
    </source>
</evidence>
<proteinExistence type="predicted"/>